<dbReference type="GO" id="GO:0005886">
    <property type="term" value="C:plasma membrane"/>
    <property type="evidence" value="ECO:0007669"/>
    <property type="project" value="UniProtKB-SubCell"/>
</dbReference>
<dbReference type="SUPFAM" id="SSF52058">
    <property type="entry name" value="L domain-like"/>
    <property type="match status" value="1"/>
</dbReference>
<dbReference type="PANTHER" id="PTHR27004">
    <property type="entry name" value="RECEPTOR-LIKE PROTEIN 12 ISOFORM X1"/>
    <property type="match status" value="1"/>
</dbReference>
<dbReference type="EMBL" id="KK198763">
    <property type="protein sequence ID" value="KCW46813.1"/>
    <property type="molecule type" value="Genomic_DNA"/>
</dbReference>
<comment type="similarity">
    <text evidence="2">Belongs to the RLP family.</text>
</comment>
<proteinExistence type="inferred from homology"/>
<evidence type="ECO:0000256" key="9">
    <source>
        <dbReference type="ARBA" id="ARBA00023170"/>
    </source>
</evidence>
<keyword evidence="9" id="KW-0675">Receptor</keyword>
<keyword evidence="3" id="KW-1003">Cell membrane</keyword>
<protein>
    <recommendedName>
        <fullName evidence="12">Malectin-like domain-containing protein</fullName>
    </recommendedName>
</protein>
<evidence type="ECO:0000256" key="4">
    <source>
        <dbReference type="ARBA" id="ARBA00022614"/>
    </source>
</evidence>
<accession>A0A058ZYF9</accession>
<keyword evidence="8" id="KW-0472">Membrane</keyword>
<dbReference type="InParanoid" id="A0A058ZYF9"/>
<dbReference type="AlphaFoldDB" id="A0A058ZYF9"/>
<evidence type="ECO:0000256" key="5">
    <source>
        <dbReference type="ARBA" id="ARBA00022692"/>
    </source>
</evidence>
<evidence type="ECO:0008006" key="12">
    <source>
        <dbReference type="Google" id="ProtNLM"/>
    </source>
</evidence>
<dbReference type="Pfam" id="PF00560">
    <property type="entry name" value="LRR_1"/>
    <property type="match status" value="1"/>
</dbReference>
<evidence type="ECO:0000313" key="11">
    <source>
        <dbReference type="EMBL" id="KCW46813.1"/>
    </source>
</evidence>
<keyword evidence="7" id="KW-1133">Transmembrane helix</keyword>
<evidence type="ECO:0000256" key="2">
    <source>
        <dbReference type="ARBA" id="ARBA00009592"/>
    </source>
</evidence>
<evidence type="ECO:0000256" key="10">
    <source>
        <dbReference type="ARBA" id="ARBA00023180"/>
    </source>
</evidence>
<evidence type="ECO:0000256" key="7">
    <source>
        <dbReference type="ARBA" id="ARBA00022989"/>
    </source>
</evidence>
<organism evidence="11">
    <name type="scientific">Eucalyptus grandis</name>
    <name type="common">Flooded gum</name>
    <dbReference type="NCBI Taxonomy" id="71139"/>
    <lineage>
        <taxon>Eukaryota</taxon>
        <taxon>Viridiplantae</taxon>
        <taxon>Streptophyta</taxon>
        <taxon>Embryophyta</taxon>
        <taxon>Tracheophyta</taxon>
        <taxon>Spermatophyta</taxon>
        <taxon>Magnoliopsida</taxon>
        <taxon>eudicotyledons</taxon>
        <taxon>Gunneridae</taxon>
        <taxon>Pentapetalae</taxon>
        <taxon>rosids</taxon>
        <taxon>malvids</taxon>
        <taxon>Myrtales</taxon>
        <taxon>Myrtaceae</taxon>
        <taxon>Myrtoideae</taxon>
        <taxon>Eucalypteae</taxon>
        <taxon>Eucalyptus</taxon>
    </lineage>
</organism>
<gene>
    <name evidence="11" type="ORF">EUGRSUZ_K00620</name>
</gene>
<evidence type="ECO:0000256" key="6">
    <source>
        <dbReference type="ARBA" id="ARBA00022737"/>
    </source>
</evidence>
<dbReference type="Gene3D" id="3.80.10.10">
    <property type="entry name" value="Ribonuclease Inhibitor"/>
    <property type="match status" value="1"/>
</dbReference>
<dbReference type="InterPro" id="IPR001611">
    <property type="entry name" value="Leu-rich_rpt"/>
</dbReference>
<evidence type="ECO:0000256" key="8">
    <source>
        <dbReference type="ARBA" id="ARBA00023136"/>
    </source>
</evidence>
<evidence type="ECO:0000256" key="1">
    <source>
        <dbReference type="ARBA" id="ARBA00004251"/>
    </source>
</evidence>
<dbReference type="Gramene" id="KCW46813">
    <property type="protein sequence ID" value="KCW46813"/>
    <property type="gene ID" value="EUGRSUZ_K00620"/>
</dbReference>
<keyword evidence="6" id="KW-0677">Repeat</keyword>
<reference evidence="11" key="1">
    <citation type="submission" date="2013-07" db="EMBL/GenBank/DDBJ databases">
        <title>The genome of Eucalyptus grandis.</title>
        <authorList>
            <person name="Schmutz J."/>
            <person name="Hayes R."/>
            <person name="Myburg A."/>
            <person name="Tuskan G."/>
            <person name="Grattapaglia D."/>
            <person name="Rokhsar D.S."/>
        </authorList>
    </citation>
    <scope>NUCLEOTIDE SEQUENCE</scope>
    <source>
        <tissue evidence="11">Leaf extractions</tissue>
    </source>
</reference>
<comment type="subcellular location">
    <subcellularLocation>
        <location evidence="1">Cell membrane</location>
        <topology evidence="1">Single-pass type I membrane protein</topology>
    </subcellularLocation>
</comment>
<keyword evidence="4" id="KW-0433">Leucine-rich repeat</keyword>
<keyword evidence="5" id="KW-0812">Transmembrane</keyword>
<dbReference type="PANTHER" id="PTHR27004:SF464">
    <property type="entry name" value="LRR RECEPTOR-LIKE KINASE"/>
    <property type="match status" value="1"/>
</dbReference>
<name>A0A058ZYF9_EUCGR</name>
<sequence>MNWLDPLDNNIGGEVPFWRSNHTRLVFNNLTSVLSVCLSNFSESLVTLNLKGNNFHRSIHKVLLRGMHLTIIDLSDNQLQGKLPGSLANCKMLEFINFANNLIDLHVLILQSIKYPGVIERPKSSSTFLKLLILDLPNNALCGKLPREFFQSWNAMKSEMGNSTYSRRTTYDNHYYEKIIGENSYFFVTFIYGNVWSKWYPSSSVGGYDYPMTMTLTYKGLEMYYQKISCVFTDVDLSSNLFEGETPGVIGELKGLQGLSLSKNLVIGHSPLSLRNLTALEKLTELRFLSFLNMSYNNLTRFVPRGKQLDIFSNDPFEGNSGLYLVDASRQPSTHEEEELGSLIELD</sequence>
<dbReference type="InterPro" id="IPR032675">
    <property type="entry name" value="LRR_dom_sf"/>
</dbReference>
<evidence type="ECO:0000256" key="3">
    <source>
        <dbReference type="ARBA" id="ARBA00022475"/>
    </source>
</evidence>
<keyword evidence="10" id="KW-0325">Glycoprotein</keyword>